<protein>
    <submittedName>
        <fullName evidence="1">Uncharacterized protein</fullName>
    </submittedName>
</protein>
<proteinExistence type="predicted"/>
<reference evidence="1 2" key="1">
    <citation type="journal article" date="2022" name="Hortic Res">
        <title>A haplotype resolved chromosomal level avocado genome allows analysis of novel avocado genes.</title>
        <authorList>
            <person name="Nath O."/>
            <person name="Fletcher S.J."/>
            <person name="Hayward A."/>
            <person name="Shaw L.M."/>
            <person name="Masouleh A.K."/>
            <person name="Furtado A."/>
            <person name="Henry R.J."/>
            <person name="Mitter N."/>
        </authorList>
    </citation>
    <scope>NUCLEOTIDE SEQUENCE [LARGE SCALE GENOMIC DNA]</scope>
    <source>
        <strain evidence="2">cv. Hass</strain>
    </source>
</reference>
<organism evidence="1 2">
    <name type="scientific">Persea americana</name>
    <name type="common">Avocado</name>
    <dbReference type="NCBI Taxonomy" id="3435"/>
    <lineage>
        <taxon>Eukaryota</taxon>
        <taxon>Viridiplantae</taxon>
        <taxon>Streptophyta</taxon>
        <taxon>Embryophyta</taxon>
        <taxon>Tracheophyta</taxon>
        <taxon>Spermatophyta</taxon>
        <taxon>Magnoliopsida</taxon>
        <taxon>Magnoliidae</taxon>
        <taxon>Laurales</taxon>
        <taxon>Lauraceae</taxon>
        <taxon>Persea</taxon>
    </lineage>
</organism>
<comment type="caution">
    <text evidence="1">The sequence shown here is derived from an EMBL/GenBank/DDBJ whole genome shotgun (WGS) entry which is preliminary data.</text>
</comment>
<sequence length="100" mass="11177">MVQQEKQRAMVNQMVAKLTDLCWDKCITGSLGSSISSSETTCLTNCAQRFMDLSMITVQRFKSMRPLVKGLSAMGHQTYKSSPGSLHQITQEADNLMDDR</sequence>
<name>A0ACC2MS62_PERAE</name>
<dbReference type="Proteomes" id="UP001234297">
    <property type="component" value="Chromosome 1"/>
</dbReference>
<dbReference type="EMBL" id="CM056809">
    <property type="protein sequence ID" value="KAJ8648612.1"/>
    <property type="molecule type" value="Genomic_DNA"/>
</dbReference>
<gene>
    <name evidence="1" type="ORF">MRB53_001635</name>
</gene>
<evidence type="ECO:0000313" key="2">
    <source>
        <dbReference type="Proteomes" id="UP001234297"/>
    </source>
</evidence>
<keyword evidence="2" id="KW-1185">Reference proteome</keyword>
<evidence type="ECO:0000313" key="1">
    <source>
        <dbReference type="EMBL" id="KAJ8648612.1"/>
    </source>
</evidence>
<accession>A0ACC2MS62</accession>